<dbReference type="GO" id="GO:0034085">
    <property type="term" value="P:establishment of sister chromatid cohesion"/>
    <property type="evidence" value="ECO:0007669"/>
    <property type="project" value="TreeGrafter"/>
</dbReference>
<dbReference type="OrthoDB" id="267079at2759"/>
<comment type="caution">
    <text evidence="5">The sequence shown here is derived from an EMBL/GenBank/DDBJ whole genome shotgun (WGS) entry which is preliminary data.</text>
</comment>
<dbReference type="Proteomes" id="UP000606786">
    <property type="component" value="Unassembled WGS sequence"/>
</dbReference>
<keyword evidence="6" id="KW-1185">Reference proteome</keyword>
<dbReference type="SUPFAM" id="SSF52540">
    <property type="entry name" value="P-loop containing nucleoside triphosphate hydrolases"/>
    <property type="match status" value="1"/>
</dbReference>
<dbReference type="InterPro" id="IPR045028">
    <property type="entry name" value="DinG/Rad3-like"/>
</dbReference>
<dbReference type="PANTHER" id="PTHR11472:SF41">
    <property type="entry name" value="ATP-DEPENDENT DNA HELICASE DDX11-RELATED"/>
    <property type="match status" value="1"/>
</dbReference>
<evidence type="ECO:0000313" key="6">
    <source>
        <dbReference type="Proteomes" id="UP000606786"/>
    </source>
</evidence>
<organism evidence="5 6">
    <name type="scientific">Ceratitis capitata</name>
    <name type="common">Mediterranean fruit fly</name>
    <name type="synonym">Tephritis capitata</name>
    <dbReference type="NCBI Taxonomy" id="7213"/>
    <lineage>
        <taxon>Eukaryota</taxon>
        <taxon>Metazoa</taxon>
        <taxon>Ecdysozoa</taxon>
        <taxon>Arthropoda</taxon>
        <taxon>Hexapoda</taxon>
        <taxon>Insecta</taxon>
        <taxon>Pterygota</taxon>
        <taxon>Neoptera</taxon>
        <taxon>Endopterygota</taxon>
        <taxon>Diptera</taxon>
        <taxon>Brachycera</taxon>
        <taxon>Muscomorpha</taxon>
        <taxon>Tephritoidea</taxon>
        <taxon>Tephritidae</taxon>
        <taxon>Ceratitis</taxon>
        <taxon>Ceratitis</taxon>
    </lineage>
</organism>
<gene>
    <name evidence="5" type="ORF">CCAP1982_LOCUS7115</name>
</gene>
<proteinExistence type="predicted"/>
<dbReference type="GO" id="GO:0005524">
    <property type="term" value="F:ATP binding"/>
    <property type="evidence" value="ECO:0007669"/>
    <property type="project" value="UniProtKB-KW"/>
</dbReference>
<name>A0A811UJL9_CERCA</name>
<keyword evidence="2" id="KW-0378">Hydrolase</keyword>
<evidence type="ECO:0000256" key="2">
    <source>
        <dbReference type="ARBA" id="ARBA00022801"/>
    </source>
</evidence>
<dbReference type="GO" id="GO:0016787">
    <property type="term" value="F:hydrolase activity"/>
    <property type="evidence" value="ECO:0007669"/>
    <property type="project" value="UniProtKB-KW"/>
</dbReference>
<feature type="domain" description="Helicase ATP-binding" evidence="4">
    <location>
        <begin position="10"/>
        <end position="151"/>
    </location>
</feature>
<protein>
    <submittedName>
        <fullName evidence="5">(Mediterranean fruit fly) hypothetical protein</fullName>
    </submittedName>
</protein>
<evidence type="ECO:0000256" key="3">
    <source>
        <dbReference type="ARBA" id="ARBA00022840"/>
    </source>
</evidence>
<dbReference type="GO" id="GO:0003678">
    <property type="term" value="F:DNA helicase activity"/>
    <property type="evidence" value="ECO:0007669"/>
    <property type="project" value="TreeGrafter"/>
</dbReference>
<keyword evidence="3" id="KW-0067">ATP-binding</keyword>
<dbReference type="PANTHER" id="PTHR11472">
    <property type="entry name" value="DNA REPAIR DEAD HELICASE RAD3/XP-D SUBFAMILY MEMBER"/>
    <property type="match status" value="1"/>
</dbReference>
<dbReference type="Gene3D" id="3.40.50.300">
    <property type="entry name" value="P-loop containing nucleotide triphosphate hydrolases"/>
    <property type="match status" value="1"/>
</dbReference>
<dbReference type="PROSITE" id="PS51193">
    <property type="entry name" value="HELICASE_ATP_BIND_2"/>
    <property type="match status" value="1"/>
</dbReference>
<evidence type="ECO:0000313" key="5">
    <source>
        <dbReference type="EMBL" id="CAD6998528.1"/>
    </source>
</evidence>
<dbReference type="GO" id="GO:0005634">
    <property type="term" value="C:nucleus"/>
    <property type="evidence" value="ECO:0007669"/>
    <property type="project" value="TreeGrafter"/>
</dbReference>
<dbReference type="InterPro" id="IPR027417">
    <property type="entry name" value="P-loop_NTPase"/>
</dbReference>
<sequence length="151" mass="17774">MFSPSKKINRSDDYEFPFTPYNIQQELMDAVYDTLTNKSIGIFESPTGTGKSLTLTCSVLRWIEDRELMVRRELMERISNMEQDLKRINDSVDVAKDWLSVSYAATEKKRELGELQRLQKLVRVYDERLKKSVNVKQKYLKRGKSIIINWS</sequence>
<dbReference type="AlphaFoldDB" id="A0A811UJL9"/>
<evidence type="ECO:0000259" key="4">
    <source>
        <dbReference type="PROSITE" id="PS51193"/>
    </source>
</evidence>
<dbReference type="InterPro" id="IPR014013">
    <property type="entry name" value="Helic_SF1/SF2_ATP-bd_DinG/Rad3"/>
</dbReference>
<dbReference type="EMBL" id="CAJHJT010000012">
    <property type="protein sequence ID" value="CAD6998528.1"/>
    <property type="molecule type" value="Genomic_DNA"/>
</dbReference>
<accession>A0A811UJL9</accession>
<evidence type="ECO:0000256" key="1">
    <source>
        <dbReference type="ARBA" id="ARBA00022741"/>
    </source>
</evidence>
<keyword evidence="1" id="KW-0547">Nucleotide-binding</keyword>
<reference evidence="5" key="1">
    <citation type="submission" date="2020-11" db="EMBL/GenBank/DDBJ databases">
        <authorList>
            <person name="Whitehead M."/>
        </authorList>
    </citation>
    <scope>NUCLEOTIDE SEQUENCE</scope>
    <source>
        <strain evidence="5">EGII</strain>
    </source>
</reference>